<dbReference type="PANTHER" id="PTHR11908:SF132">
    <property type="entry name" value="ALDEHYDE OXIDASE 1-RELATED"/>
    <property type="match status" value="1"/>
</dbReference>
<dbReference type="InterPro" id="IPR008274">
    <property type="entry name" value="AldOxase/xan_DH_MoCoBD1"/>
</dbReference>
<dbReference type="SUPFAM" id="SSF54665">
    <property type="entry name" value="CO dehydrogenase molybdoprotein N-domain-like"/>
    <property type="match status" value="1"/>
</dbReference>
<keyword evidence="2" id="KW-0560">Oxidoreductase</keyword>
<feature type="domain" description="Aldehyde oxidase/xanthine dehydrogenase a/b hammerhead" evidence="3">
    <location>
        <begin position="19"/>
        <end position="131"/>
    </location>
</feature>
<evidence type="ECO:0000313" key="4">
    <source>
        <dbReference type="EMBL" id="NMH77382.1"/>
    </source>
</evidence>
<evidence type="ECO:0000256" key="2">
    <source>
        <dbReference type="ARBA" id="ARBA00023002"/>
    </source>
</evidence>
<accession>A0ABX1RAG5</accession>
<dbReference type="InterPro" id="IPR036856">
    <property type="entry name" value="Ald_Oxase/Xan_DH_a/b_sf"/>
</dbReference>
<dbReference type="PANTHER" id="PTHR11908">
    <property type="entry name" value="XANTHINE DEHYDROGENASE"/>
    <property type="match status" value="1"/>
</dbReference>
<dbReference type="SMART" id="SM01008">
    <property type="entry name" value="Ald_Xan_dh_C"/>
    <property type="match status" value="1"/>
</dbReference>
<organism evidence="4 5">
    <name type="scientific">Pseudonocardia xinjiangensis</name>
    <dbReference type="NCBI Taxonomy" id="75289"/>
    <lineage>
        <taxon>Bacteria</taxon>
        <taxon>Bacillati</taxon>
        <taxon>Actinomycetota</taxon>
        <taxon>Actinomycetes</taxon>
        <taxon>Pseudonocardiales</taxon>
        <taxon>Pseudonocardiaceae</taxon>
        <taxon>Pseudonocardia</taxon>
    </lineage>
</organism>
<dbReference type="InterPro" id="IPR046867">
    <property type="entry name" value="AldOxase/xan_DH_MoCoBD2"/>
</dbReference>
<sequence>MSIMGTRVVRTEDPVFLSRGATYTDDLTDERLNGALHLTLVRSPLAHARITAVDVEAAREAPGVVAVFTGADVDLAPALLFAGANPGMVRPWLATDKVRFVGEPVAAVLTEQVYQGQDAADLVEVDYDPLPAVVDPRAALADEVLLFEEVGTNLAGGFGHDKEFDEHLFDDCDVVVTRDIVNQRLAASPLETRAAAAVWGDDGRVTLWASTQNPQSARDEIAGWLGIDAALIHLIAPDVGGGFGAKIGADPEFALVVWLAKAVGRPVRWAETRSENLTGMLQGRAQLQTITIGGNRDGDVLAYRLDILADAGAYPRLGVFLPFFTRQMAPGVYDIPKVESRARTVVTTTTSTGAYRGAGRPEATAAIERAMDLFAAEIGKDPAEVRKRNVVPPDAFPFETKGGAVYDSGEYAKAIDRVLEGAGYAELRAEQAARRERGDVVQLGIGVSAYVEITGGGAFSEDASVEVHADGTVTVLTGTSPHGQGHATAWSMLASEHLGIPIEKITVKHGDTDLIPRGSGTMGSRSLQTGGVAVHQAAGELVELAKRRAADVLEASVDDLEVAEGAVTVKGTDTSVTLAQLAEKEQLKVDTVFDSGAPTFPFGAHVAVVEVDIESGKAVVDRIVTLDDAGPIVNPLLAEGQRHGGIAQGISQALLEEVVYDSEGNPLTATFADYAFPSAAELPSFTLLDMATPTNLNPLGAKGIGEAGTIGATPAVQSAVIDAVSYLGVRHIDMPTSPLRVWEAINAARVESGAGSDSSEGAQQ</sequence>
<gene>
    <name evidence="4" type="ORF">HF577_09820</name>
</gene>
<dbReference type="Gene3D" id="3.90.1170.50">
    <property type="entry name" value="Aldehyde oxidase/xanthine dehydrogenase, a/b hammerhead"/>
    <property type="match status" value="1"/>
</dbReference>
<dbReference type="Pfam" id="PF20256">
    <property type="entry name" value="MoCoBD_2"/>
    <property type="match status" value="1"/>
</dbReference>
<reference evidence="4 5" key="1">
    <citation type="submission" date="2020-04" db="EMBL/GenBank/DDBJ databases">
        <authorList>
            <person name="Klaysubun C."/>
            <person name="Duangmal K."/>
            <person name="Lipun K."/>
        </authorList>
    </citation>
    <scope>NUCLEOTIDE SEQUENCE [LARGE SCALE GENOMIC DNA]</scope>
    <source>
        <strain evidence="4 5">JCM 11839</strain>
    </source>
</reference>
<dbReference type="RefSeq" id="WP_169395452.1">
    <property type="nucleotide sequence ID" value="NZ_BAAAJH010000007.1"/>
</dbReference>
<evidence type="ECO:0000259" key="3">
    <source>
        <dbReference type="SMART" id="SM01008"/>
    </source>
</evidence>
<proteinExistence type="predicted"/>
<dbReference type="InterPro" id="IPR037165">
    <property type="entry name" value="AldOxase/xan_DH_Mopterin-bd_sf"/>
</dbReference>
<dbReference type="Gene3D" id="3.30.365.10">
    <property type="entry name" value="Aldehyde oxidase/xanthine dehydrogenase, molybdopterin binding domain"/>
    <property type="match status" value="4"/>
</dbReference>
<dbReference type="SUPFAM" id="SSF56003">
    <property type="entry name" value="Molybdenum cofactor-binding domain"/>
    <property type="match status" value="1"/>
</dbReference>
<evidence type="ECO:0000313" key="5">
    <source>
        <dbReference type="Proteomes" id="UP001296706"/>
    </source>
</evidence>
<dbReference type="Proteomes" id="UP001296706">
    <property type="component" value="Unassembled WGS sequence"/>
</dbReference>
<dbReference type="InterPro" id="IPR000674">
    <property type="entry name" value="Ald_Oxase/Xan_DH_a/b"/>
</dbReference>
<keyword evidence="5" id="KW-1185">Reference proteome</keyword>
<dbReference type="Pfam" id="PF01315">
    <property type="entry name" value="Ald_Xan_dh_C"/>
    <property type="match status" value="1"/>
</dbReference>
<dbReference type="EMBL" id="JAAXKY010000023">
    <property type="protein sequence ID" value="NMH77382.1"/>
    <property type="molecule type" value="Genomic_DNA"/>
</dbReference>
<protein>
    <submittedName>
        <fullName evidence="4">Xanthine dehydrogenase family protein molybdopterin-binding subunit</fullName>
    </submittedName>
</protein>
<dbReference type="InterPro" id="IPR016208">
    <property type="entry name" value="Ald_Oxase/xanthine_DH-like"/>
</dbReference>
<keyword evidence="1" id="KW-0500">Molybdenum</keyword>
<name>A0ABX1RAG5_9PSEU</name>
<dbReference type="Pfam" id="PF02738">
    <property type="entry name" value="MoCoBD_1"/>
    <property type="match status" value="1"/>
</dbReference>
<comment type="caution">
    <text evidence="4">The sequence shown here is derived from an EMBL/GenBank/DDBJ whole genome shotgun (WGS) entry which is preliminary data.</text>
</comment>
<evidence type="ECO:0000256" key="1">
    <source>
        <dbReference type="ARBA" id="ARBA00022505"/>
    </source>
</evidence>